<dbReference type="Pfam" id="PF00499">
    <property type="entry name" value="Oxidored_q3"/>
    <property type="match status" value="1"/>
</dbReference>
<dbReference type="PANTHER" id="PTHR33269:SF17">
    <property type="entry name" value="NADH-UBIQUINONE OXIDOREDUCTASE CHAIN 6"/>
    <property type="match status" value="1"/>
</dbReference>
<accession>A0A556N0F0</accession>
<dbReference type="InterPro" id="IPR042106">
    <property type="entry name" value="Nuo/plastoQ_OxRdtase_6_NuoJ"/>
</dbReference>
<feature type="transmembrane region" description="Helical" evidence="2">
    <location>
        <begin position="6"/>
        <end position="23"/>
    </location>
</feature>
<evidence type="ECO:0000256" key="2">
    <source>
        <dbReference type="RuleBase" id="RU004429"/>
    </source>
</evidence>
<comment type="caution">
    <text evidence="3">The sequence shown here is derived from an EMBL/GenBank/DDBJ whole genome shotgun (WGS) entry which is preliminary data.</text>
</comment>
<feature type="transmembrane region" description="Helical" evidence="2">
    <location>
        <begin position="30"/>
        <end position="47"/>
    </location>
</feature>
<gene>
    <name evidence="3" type="ORF">FO442_07065</name>
</gene>
<organism evidence="3 4">
    <name type="scientific">Fluviicola chungangensis</name>
    <dbReference type="NCBI Taxonomy" id="2597671"/>
    <lineage>
        <taxon>Bacteria</taxon>
        <taxon>Pseudomonadati</taxon>
        <taxon>Bacteroidota</taxon>
        <taxon>Flavobacteriia</taxon>
        <taxon>Flavobacteriales</taxon>
        <taxon>Crocinitomicaceae</taxon>
        <taxon>Fluviicola</taxon>
    </lineage>
</organism>
<dbReference type="EC" id="7.1.1.-" evidence="2"/>
<dbReference type="InterPro" id="IPR001457">
    <property type="entry name" value="NADH_UbQ/plastoQ_OxRdtase_su6"/>
</dbReference>
<keyword evidence="2" id="KW-0874">Quinone</keyword>
<comment type="catalytic activity">
    <reaction evidence="2">
        <text>a quinone + NADH + 5 H(+)(in) = a quinol + NAD(+) + 4 H(+)(out)</text>
        <dbReference type="Rhea" id="RHEA:57888"/>
        <dbReference type="ChEBI" id="CHEBI:15378"/>
        <dbReference type="ChEBI" id="CHEBI:24646"/>
        <dbReference type="ChEBI" id="CHEBI:57540"/>
        <dbReference type="ChEBI" id="CHEBI:57945"/>
        <dbReference type="ChEBI" id="CHEBI:132124"/>
    </reaction>
</comment>
<proteinExistence type="inferred from homology"/>
<dbReference type="PANTHER" id="PTHR33269">
    <property type="entry name" value="NADH-UBIQUINONE OXIDOREDUCTASE CHAIN 6"/>
    <property type="match status" value="1"/>
</dbReference>
<dbReference type="Gene3D" id="1.20.120.1200">
    <property type="entry name" value="NADH-ubiquinone/plastoquinone oxidoreductase chain 6, subunit NuoJ"/>
    <property type="match status" value="1"/>
</dbReference>
<keyword evidence="4" id="KW-1185">Reference proteome</keyword>
<sequence length="170" mass="18627">MSLDLIFYILGGLTIGTALMVVLSKHPVRSVLYLVLTFFLISANYVMMNAQFIAIVNIIVYAGAIMVLFLFVLMLLNLNKENEPKHSLWMTVGAMIAGGGLFLVLVAAMRDAILAAPMIDENSEKVGLVENLGQVLFTKYVLPFEVSSILFLAAMVGAVLLAKREKQTIE</sequence>
<dbReference type="GO" id="GO:0005886">
    <property type="term" value="C:plasma membrane"/>
    <property type="evidence" value="ECO:0007669"/>
    <property type="project" value="UniProtKB-SubCell"/>
</dbReference>
<feature type="transmembrane region" description="Helical" evidence="2">
    <location>
        <begin position="140"/>
        <end position="162"/>
    </location>
</feature>
<evidence type="ECO:0000313" key="3">
    <source>
        <dbReference type="EMBL" id="TSJ45509.1"/>
    </source>
</evidence>
<evidence type="ECO:0000256" key="1">
    <source>
        <dbReference type="ARBA" id="ARBA00005698"/>
    </source>
</evidence>
<comment type="subcellular location">
    <subcellularLocation>
        <location evidence="2">Cell membrane</location>
        <topology evidence="2">Multi-pass membrane protein</topology>
    </subcellularLocation>
</comment>
<name>A0A556N0F0_9FLAO</name>
<keyword evidence="2" id="KW-1003">Cell membrane</keyword>
<feature type="transmembrane region" description="Helical" evidence="2">
    <location>
        <begin position="53"/>
        <end position="76"/>
    </location>
</feature>
<dbReference type="RefSeq" id="WP_144332465.1">
    <property type="nucleotide sequence ID" value="NZ_VLPL01000003.1"/>
</dbReference>
<keyword evidence="2" id="KW-1133">Transmembrane helix</keyword>
<comment type="similarity">
    <text evidence="1 2">Belongs to the complex I subunit 6 family.</text>
</comment>
<keyword evidence="2" id="KW-0472">Membrane</keyword>
<keyword evidence="2" id="KW-0520">NAD</keyword>
<keyword evidence="2" id="KW-0812">Transmembrane</keyword>
<dbReference type="AlphaFoldDB" id="A0A556N0F0"/>
<evidence type="ECO:0000313" key="4">
    <source>
        <dbReference type="Proteomes" id="UP000316008"/>
    </source>
</evidence>
<dbReference type="GO" id="GO:0048038">
    <property type="term" value="F:quinone binding"/>
    <property type="evidence" value="ECO:0007669"/>
    <property type="project" value="UniProtKB-UniRule"/>
</dbReference>
<dbReference type="EMBL" id="VLPL01000003">
    <property type="protein sequence ID" value="TSJ45509.1"/>
    <property type="molecule type" value="Genomic_DNA"/>
</dbReference>
<protein>
    <recommendedName>
        <fullName evidence="2">NADH-quinone oxidoreductase subunit J</fullName>
        <ecNumber evidence="2">7.1.1.-</ecNumber>
    </recommendedName>
</protein>
<feature type="transmembrane region" description="Helical" evidence="2">
    <location>
        <begin position="88"/>
        <end position="109"/>
    </location>
</feature>
<dbReference type="Proteomes" id="UP000316008">
    <property type="component" value="Unassembled WGS sequence"/>
</dbReference>
<reference evidence="3 4" key="1">
    <citation type="submission" date="2019-07" db="EMBL/GenBank/DDBJ databases">
        <authorList>
            <person name="Huq M.A."/>
        </authorList>
    </citation>
    <scope>NUCLEOTIDE SEQUENCE [LARGE SCALE GENOMIC DNA]</scope>
    <source>
        <strain evidence="3 4">MAH-3</strain>
    </source>
</reference>
<dbReference type="OrthoDB" id="9790848at2"/>
<dbReference type="GO" id="GO:0008137">
    <property type="term" value="F:NADH dehydrogenase (ubiquinone) activity"/>
    <property type="evidence" value="ECO:0007669"/>
    <property type="project" value="UniProtKB-UniRule"/>
</dbReference>
<comment type="function">
    <text evidence="2">NDH-1 shuttles electrons from NADH, via FMN and iron-sulfur (Fe-S) centers, to quinones in the respiratory chain. Couples the redox reaction to proton translocation (for every two electrons transferred, four hydrogen ions are translocated across the cytoplasmic membrane), and thus conserves the redox energy in a proton gradient.</text>
</comment>